<keyword evidence="1" id="KW-0808">Transferase</keyword>
<dbReference type="GO" id="GO:0005524">
    <property type="term" value="F:ATP binding"/>
    <property type="evidence" value="ECO:0007669"/>
    <property type="project" value="UniProtKB-KW"/>
</dbReference>
<dbReference type="InterPro" id="IPR003812">
    <property type="entry name" value="Fido"/>
</dbReference>
<keyword evidence="2" id="KW-0548">Nucleotidyltransferase</keyword>
<dbReference type="SUPFAM" id="SSF140931">
    <property type="entry name" value="Fic-like"/>
    <property type="match status" value="1"/>
</dbReference>
<evidence type="ECO:0000256" key="6">
    <source>
        <dbReference type="ARBA" id="ARBA00047939"/>
    </source>
</evidence>
<dbReference type="PANTHER" id="PTHR39560:SF1">
    <property type="entry name" value="PROTEIN ADENYLYLTRANSFERASE FIC-RELATED"/>
    <property type="match status" value="1"/>
</dbReference>
<evidence type="ECO:0000313" key="10">
    <source>
        <dbReference type="Proteomes" id="UP000294619"/>
    </source>
</evidence>
<proteinExistence type="predicted"/>
<dbReference type="AlphaFoldDB" id="A0A4R3Y3C7"/>
<keyword evidence="3" id="KW-0547">Nucleotide-binding</keyword>
<comment type="catalytic activity">
    <reaction evidence="7">
        <text>L-tyrosyl-[protein] + ATP = O-(5'-adenylyl)-L-tyrosyl-[protein] + diphosphate</text>
        <dbReference type="Rhea" id="RHEA:54288"/>
        <dbReference type="Rhea" id="RHEA-COMP:10136"/>
        <dbReference type="Rhea" id="RHEA-COMP:13846"/>
        <dbReference type="ChEBI" id="CHEBI:30616"/>
        <dbReference type="ChEBI" id="CHEBI:33019"/>
        <dbReference type="ChEBI" id="CHEBI:46858"/>
        <dbReference type="ChEBI" id="CHEBI:83624"/>
        <dbReference type="EC" id="2.7.7.108"/>
    </reaction>
</comment>
<comment type="catalytic activity">
    <reaction evidence="6">
        <text>L-threonyl-[protein] + ATP = 3-O-(5'-adenylyl)-L-threonyl-[protein] + diphosphate</text>
        <dbReference type="Rhea" id="RHEA:54292"/>
        <dbReference type="Rhea" id="RHEA-COMP:11060"/>
        <dbReference type="Rhea" id="RHEA-COMP:13847"/>
        <dbReference type="ChEBI" id="CHEBI:30013"/>
        <dbReference type="ChEBI" id="CHEBI:30616"/>
        <dbReference type="ChEBI" id="CHEBI:33019"/>
        <dbReference type="ChEBI" id="CHEBI:138113"/>
        <dbReference type="EC" id="2.7.7.108"/>
    </reaction>
</comment>
<feature type="domain" description="Fido" evidence="8">
    <location>
        <begin position="99"/>
        <end position="236"/>
    </location>
</feature>
<evidence type="ECO:0000313" key="9">
    <source>
        <dbReference type="EMBL" id="TCV86002.1"/>
    </source>
</evidence>
<evidence type="ECO:0000256" key="4">
    <source>
        <dbReference type="ARBA" id="ARBA00022840"/>
    </source>
</evidence>
<dbReference type="RefSeq" id="WP_232517203.1">
    <property type="nucleotide sequence ID" value="NZ_LEKL01000003.1"/>
</dbReference>
<keyword evidence="4" id="KW-0067">ATP-binding</keyword>
<protein>
    <recommendedName>
        <fullName evidence="5">protein adenylyltransferase</fullName>
        <ecNumber evidence="5">2.7.7.108</ecNumber>
    </recommendedName>
</protein>
<organism evidence="9 10">
    <name type="scientific">Testudinibacter aquarius</name>
    <dbReference type="NCBI Taxonomy" id="1524974"/>
    <lineage>
        <taxon>Bacteria</taxon>
        <taxon>Pseudomonadati</taxon>
        <taxon>Pseudomonadota</taxon>
        <taxon>Gammaproteobacteria</taxon>
        <taxon>Pasteurellales</taxon>
        <taxon>Pasteurellaceae</taxon>
        <taxon>Testudinibacter</taxon>
    </lineage>
</organism>
<sequence length="236" mass="27061">MTNDPFKDYIRHIEPSKKQKGYAWQTAIGLQDVDGLQPPRYLREMAIKHIDGKISIETAEQWISQYYAAQPTLDESRTEEADKVSVQIAKLLSEPAFSFNVSQYLAIHKQLFTGIYPHAGKIRHYNISKKEWILDGETVVYGAAAELQAMLEYDLAQEKIFSYKGLSIDTVIEHLAIFIARLWQIHPFEEGNTRIGAVFLLKYLKTLGFDASNDIFAENACIQLQNIWCVFCVIYC</sequence>
<evidence type="ECO:0000256" key="5">
    <source>
        <dbReference type="ARBA" id="ARBA00034531"/>
    </source>
</evidence>
<evidence type="ECO:0000256" key="2">
    <source>
        <dbReference type="ARBA" id="ARBA00022695"/>
    </source>
</evidence>
<accession>A0A4R3Y3C7</accession>
<dbReference type="InterPro" id="IPR033788">
    <property type="entry name" value="VbhA-like"/>
</dbReference>
<dbReference type="EMBL" id="SMCP01000007">
    <property type="protein sequence ID" value="TCV86002.1"/>
    <property type="molecule type" value="Genomic_DNA"/>
</dbReference>
<dbReference type="CDD" id="cd11586">
    <property type="entry name" value="VbhA_like"/>
    <property type="match status" value="1"/>
</dbReference>
<dbReference type="Gene3D" id="1.10.3290.10">
    <property type="entry name" value="Fido-like domain"/>
    <property type="match status" value="1"/>
</dbReference>
<evidence type="ECO:0000256" key="1">
    <source>
        <dbReference type="ARBA" id="ARBA00022679"/>
    </source>
</evidence>
<dbReference type="InterPro" id="IPR036597">
    <property type="entry name" value="Fido-like_dom_sf"/>
</dbReference>
<comment type="caution">
    <text evidence="9">The sequence shown here is derived from an EMBL/GenBank/DDBJ whole genome shotgun (WGS) entry which is preliminary data.</text>
</comment>
<evidence type="ECO:0000256" key="3">
    <source>
        <dbReference type="ARBA" id="ARBA00022741"/>
    </source>
</evidence>
<dbReference type="PROSITE" id="PS51459">
    <property type="entry name" value="FIDO"/>
    <property type="match status" value="1"/>
</dbReference>
<name>A0A4R3Y3C7_9PAST</name>
<reference evidence="9 10" key="1">
    <citation type="submission" date="2019-03" db="EMBL/GenBank/DDBJ databases">
        <title>Genomic Encyclopedia of Type Strains, Phase IV (KMG-IV): sequencing the most valuable type-strain genomes for metagenomic binning, comparative biology and taxonomic classification.</title>
        <authorList>
            <person name="Goeker M."/>
        </authorList>
    </citation>
    <scope>NUCLEOTIDE SEQUENCE [LARGE SCALE GENOMIC DNA]</scope>
    <source>
        <strain evidence="9 10">DSM 28140</strain>
    </source>
</reference>
<dbReference type="GO" id="GO:0070733">
    <property type="term" value="F:AMPylase activity"/>
    <property type="evidence" value="ECO:0007669"/>
    <property type="project" value="UniProtKB-EC"/>
</dbReference>
<evidence type="ECO:0000259" key="8">
    <source>
        <dbReference type="PROSITE" id="PS51459"/>
    </source>
</evidence>
<evidence type="ECO:0000256" key="7">
    <source>
        <dbReference type="ARBA" id="ARBA00048696"/>
    </source>
</evidence>
<dbReference type="EC" id="2.7.7.108" evidence="5"/>
<gene>
    <name evidence="9" type="ORF">EDC16_10770</name>
</gene>
<dbReference type="GO" id="GO:0051302">
    <property type="term" value="P:regulation of cell division"/>
    <property type="evidence" value="ECO:0007669"/>
    <property type="project" value="TreeGrafter"/>
</dbReference>
<dbReference type="Pfam" id="PF02661">
    <property type="entry name" value="Fic"/>
    <property type="match status" value="1"/>
</dbReference>
<dbReference type="Proteomes" id="UP000294619">
    <property type="component" value="Unassembled WGS sequence"/>
</dbReference>
<dbReference type="PANTHER" id="PTHR39560">
    <property type="entry name" value="PROTEIN ADENYLYLTRANSFERASE FIC-RELATED"/>
    <property type="match status" value="1"/>
</dbReference>